<evidence type="ECO:0000313" key="3">
    <source>
        <dbReference type="Proteomes" id="UP001501771"/>
    </source>
</evidence>
<evidence type="ECO:0000313" key="2">
    <source>
        <dbReference type="EMBL" id="GAA2137394.1"/>
    </source>
</evidence>
<proteinExistence type="predicted"/>
<reference evidence="2 3" key="1">
    <citation type="journal article" date="2019" name="Int. J. Syst. Evol. Microbiol.">
        <title>The Global Catalogue of Microorganisms (GCM) 10K type strain sequencing project: providing services to taxonomists for standard genome sequencing and annotation.</title>
        <authorList>
            <consortium name="The Broad Institute Genomics Platform"/>
            <consortium name="The Broad Institute Genome Sequencing Center for Infectious Disease"/>
            <person name="Wu L."/>
            <person name="Ma J."/>
        </authorList>
    </citation>
    <scope>NUCLEOTIDE SEQUENCE [LARGE SCALE GENOMIC DNA]</scope>
    <source>
        <strain evidence="2 3">JCM 16022</strain>
    </source>
</reference>
<feature type="domain" description="Peptidase C39-like" evidence="1">
    <location>
        <begin position="242"/>
        <end position="394"/>
    </location>
</feature>
<dbReference type="Pfam" id="PF13529">
    <property type="entry name" value="Peptidase_C39_2"/>
    <property type="match status" value="1"/>
</dbReference>
<name>A0ABN2Z637_9ACTN</name>
<keyword evidence="3" id="KW-1185">Reference proteome</keyword>
<protein>
    <submittedName>
        <fullName evidence="2">Peptidase C39 family protein</fullName>
    </submittedName>
</protein>
<sequence length="440" mass="46494">MSPRIAGSCDSWDGSGFAAYRGRVRKPLLSLLATCVTLPALAVAAPASSDVPHRAVARPIAHTQWDTAAELRRGSSRGVAVAHQRLVLDAPAAHRTYAGRQYDAGRWVSPWTSPGFGLTQLVSSWSATTPGDSWIEVAVRGRAADGSRSSWDVLGRWTSGDAFTRRTTVSGQSDDLASVNVDTWVASQPAGLTSYRLRVALMRRTGATSAGPSVDAIGAMASRLPAGPVTASRPGVARGVVLHVPRYSQMVHRGHYPRWGGGGEAWCSPTSTSMVLGYYGALPAASTYAWVPSGHTDPWVDEAARSTYDAAYQGTGNWPFNTAYAAPLAGHAFVTRLRSLREAELFVAAGIPLVASISFGSGELSGAPISASNGHLVVIVGFRANGDVVVNDPAAPTRAGVRRTYDRGQFENAWLPRSGGLVYVIRDDAHPLPGGAHTNW</sequence>
<evidence type="ECO:0000259" key="1">
    <source>
        <dbReference type="Pfam" id="PF13529"/>
    </source>
</evidence>
<dbReference type="Proteomes" id="UP001501771">
    <property type="component" value="Unassembled WGS sequence"/>
</dbReference>
<dbReference type="InterPro" id="IPR039564">
    <property type="entry name" value="Peptidase_C39-like"/>
</dbReference>
<organism evidence="2 3">
    <name type="scientific">Nocardioides koreensis</name>
    <dbReference type="NCBI Taxonomy" id="433651"/>
    <lineage>
        <taxon>Bacteria</taxon>
        <taxon>Bacillati</taxon>
        <taxon>Actinomycetota</taxon>
        <taxon>Actinomycetes</taxon>
        <taxon>Propionibacteriales</taxon>
        <taxon>Nocardioidaceae</taxon>
        <taxon>Nocardioides</taxon>
    </lineage>
</organism>
<accession>A0ABN2Z637</accession>
<comment type="caution">
    <text evidence="2">The sequence shown here is derived from an EMBL/GenBank/DDBJ whole genome shotgun (WGS) entry which is preliminary data.</text>
</comment>
<dbReference type="EMBL" id="BAAAQR010000001">
    <property type="protein sequence ID" value="GAA2137394.1"/>
    <property type="molecule type" value="Genomic_DNA"/>
</dbReference>
<dbReference type="Gene3D" id="3.90.70.10">
    <property type="entry name" value="Cysteine proteinases"/>
    <property type="match status" value="1"/>
</dbReference>
<gene>
    <name evidence="2" type="ORF">GCM10009844_04400</name>
</gene>